<comment type="subcellular location">
    <subcellularLocation>
        <location evidence="1">Cell membrane</location>
        <topology evidence="1">Multi-pass membrane protein</topology>
    </subcellularLocation>
</comment>
<keyword evidence="7 9" id="KW-0675">Receptor</keyword>
<evidence type="ECO:0000256" key="8">
    <source>
        <dbReference type="ARBA" id="ARBA00023224"/>
    </source>
</evidence>
<proteinExistence type="inferred from homology"/>
<organism evidence="13 14">
    <name type="scientific">Paralvinella palmiformis</name>
    <dbReference type="NCBI Taxonomy" id="53620"/>
    <lineage>
        <taxon>Eukaryota</taxon>
        <taxon>Metazoa</taxon>
        <taxon>Spiralia</taxon>
        <taxon>Lophotrochozoa</taxon>
        <taxon>Annelida</taxon>
        <taxon>Polychaeta</taxon>
        <taxon>Sedentaria</taxon>
        <taxon>Canalipalpata</taxon>
        <taxon>Terebellida</taxon>
        <taxon>Terebelliformia</taxon>
        <taxon>Alvinellidae</taxon>
        <taxon>Paralvinella</taxon>
    </lineage>
</organism>
<evidence type="ECO:0000256" key="4">
    <source>
        <dbReference type="ARBA" id="ARBA00022989"/>
    </source>
</evidence>
<dbReference type="GO" id="GO:0004930">
    <property type="term" value="F:G protein-coupled receptor activity"/>
    <property type="evidence" value="ECO:0007669"/>
    <property type="project" value="UniProtKB-KW"/>
</dbReference>
<dbReference type="InterPro" id="IPR017452">
    <property type="entry name" value="GPCR_Rhodpsn_7TM"/>
</dbReference>
<evidence type="ECO:0000256" key="7">
    <source>
        <dbReference type="ARBA" id="ARBA00023170"/>
    </source>
</evidence>
<evidence type="ECO:0000259" key="12">
    <source>
        <dbReference type="PROSITE" id="PS50262"/>
    </source>
</evidence>
<dbReference type="EMBL" id="JAODUP010000965">
    <property type="protein sequence ID" value="KAK2142357.1"/>
    <property type="molecule type" value="Genomic_DNA"/>
</dbReference>
<evidence type="ECO:0000256" key="1">
    <source>
        <dbReference type="ARBA" id="ARBA00004651"/>
    </source>
</evidence>
<comment type="caution">
    <text evidence="13">The sequence shown here is derived from an EMBL/GenBank/DDBJ whole genome shotgun (WGS) entry which is preliminary data.</text>
</comment>
<feature type="compositionally biased region" description="Polar residues" evidence="10">
    <location>
        <begin position="141"/>
        <end position="154"/>
    </location>
</feature>
<evidence type="ECO:0000256" key="10">
    <source>
        <dbReference type="SAM" id="MobiDB-lite"/>
    </source>
</evidence>
<feature type="region of interest" description="Disordered" evidence="10">
    <location>
        <begin position="141"/>
        <end position="177"/>
    </location>
</feature>
<keyword evidence="6 11" id="KW-0472">Membrane</keyword>
<feature type="transmembrane region" description="Helical" evidence="11">
    <location>
        <begin position="81"/>
        <end position="102"/>
    </location>
</feature>
<dbReference type="Gene3D" id="1.20.1070.10">
    <property type="entry name" value="Rhodopsin 7-helix transmembrane proteins"/>
    <property type="match status" value="2"/>
</dbReference>
<dbReference type="PANTHER" id="PTHR24248">
    <property type="entry name" value="ADRENERGIC RECEPTOR-RELATED G-PROTEIN COUPLED RECEPTOR"/>
    <property type="match status" value="1"/>
</dbReference>
<reference evidence="13" key="1">
    <citation type="journal article" date="2023" name="Mol. Biol. Evol.">
        <title>Third-Generation Sequencing Reveals the Adaptive Role of the Epigenome in Three Deep-Sea Polychaetes.</title>
        <authorList>
            <person name="Perez M."/>
            <person name="Aroh O."/>
            <person name="Sun Y."/>
            <person name="Lan Y."/>
            <person name="Juniper S.K."/>
            <person name="Young C.R."/>
            <person name="Angers B."/>
            <person name="Qian P.Y."/>
        </authorList>
    </citation>
    <scope>NUCLEOTIDE SEQUENCE</scope>
    <source>
        <strain evidence="13">P08H-3</strain>
    </source>
</reference>
<dbReference type="GO" id="GO:0005886">
    <property type="term" value="C:plasma membrane"/>
    <property type="evidence" value="ECO:0007669"/>
    <property type="project" value="UniProtKB-SubCell"/>
</dbReference>
<dbReference type="PROSITE" id="PS50262">
    <property type="entry name" value="G_PROTEIN_RECEP_F1_2"/>
    <property type="match status" value="1"/>
</dbReference>
<feature type="compositionally biased region" description="Polar residues" evidence="10">
    <location>
        <begin position="168"/>
        <end position="177"/>
    </location>
</feature>
<dbReference type="PRINTS" id="PR00237">
    <property type="entry name" value="GPCRRHODOPSN"/>
</dbReference>
<evidence type="ECO:0000313" key="13">
    <source>
        <dbReference type="EMBL" id="KAK2142357.1"/>
    </source>
</evidence>
<evidence type="ECO:0000256" key="5">
    <source>
        <dbReference type="ARBA" id="ARBA00023040"/>
    </source>
</evidence>
<evidence type="ECO:0000313" key="14">
    <source>
        <dbReference type="Proteomes" id="UP001208570"/>
    </source>
</evidence>
<dbReference type="InterPro" id="IPR000276">
    <property type="entry name" value="GPCR_Rhodpsn"/>
</dbReference>
<keyword evidence="4 11" id="KW-1133">Transmembrane helix</keyword>
<dbReference type="Pfam" id="PF00001">
    <property type="entry name" value="7tm_1"/>
    <property type="match status" value="1"/>
</dbReference>
<evidence type="ECO:0000256" key="11">
    <source>
        <dbReference type="SAM" id="Phobius"/>
    </source>
</evidence>
<sequence length="421" mass="47770">MTFASVYTLLAISVDRYWAVCWSHHYRAHNTRRTTLFIVATIWCLVLMLWLPPYINDRVIAVNSMTSGCLWSVSRNNNNNFAIFMAVAGYHVPSFIIVYCYFRVFFKMRRSQQCLDKQRQLIANNTDSGRQAVMRSTLTVSSFRSTDSDTGSNVRESEPTRARVGQTAPDSNSPTMNVEANSKLCSVKIIITSSADADTDVGDCARKTKSAAERTTGEEFVEVARNSLKGNRSLLRLPYNLEREEMTKSNPSLDLHSPVYAVKKLGSRRPCSFTEGTNPNRTFSKHSPDGDRYRQRNMSGSVRLWRSKHSSALSQMTRSSHETVKSPRKNREYKLFIRVTYIVVSYIICWTPFHVVFDCQLAGIEVDPNLYTFAVLMCYLNSTLNPILYALGNPKLKAAFMDTLACVKCKKTLSARSNEPH</sequence>
<evidence type="ECO:0000256" key="2">
    <source>
        <dbReference type="ARBA" id="ARBA00022475"/>
    </source>
</evidence>
<dbReference type="PROSITE" id="PS00237">
    <property type="entry name" value="G_PROTEIN_RECEP_F1_1"/>
    <property type="match status" value="1"/>
</dbReference>
<feature type="transmembrane region" description="Helical" evidence="11">
    <location>
        <begin position="369"/>
        <end position="391"/>
    </location>
</feature>
<keyword evidence="3 9" id="KW-0812">Transmembrane</keyword>
<keyword evidence="2" id="KW-1003">Cell membrane</keyword>
<name>A0AAD9MQL9_9ANNE</name>
<comment type="similarity">
    <text evidence="9">Belongs to the G-protein coupled receptor 1 family.</text>
</comment>
<dbReference type="Proteomes" id="UP001208570">
    <property type="component" value="Unassembled WGS sequence"/>
</dbReference>
<evidence type="ECO:0000256" key="3">
    <source>
        <dbReference type="ARBA" id="ARBA00022692"/>
    </source>
</evidence>
<dbReference type="SUPFAM" id="SSF81321">
    <property type="entry name" value="Family A G protein-coupled receptor-like"/>
    <property type="match status" value="1"/>
</dbReference>
<feature type="transmembrane region" description="Helical" evidence="11">
    <location>
        <begin position="335"/>
        <end position="357"/>
    </location>
</feature>
<evidence type="ECO:0000256" key="6">
    <source>
        <dbReference type="ARBA" id="ARBA00023136"/>
    </source>
</evidence>
<accession>A0AAD9MQL9</accession>
<feature type="transmembrane region" description="Helical" evidence="11">
    <location>
        <begin position="36"/>
        <end position="55"/>
    </location>
</feature>
<dbReference type="AlphaFoldDB" id="A0AAD9MQL9"/>
<protein>
    <recommendedName>
        <fullName evidence="12">G-protein coupled receptors family 1 profile domain-containing protein</fullName>
    </recommendedName>
</protein>
<feature type="domain" description="G-protein coupled receptors family 1 profile" evidence="12">
    <location>
        <begin position="1"/>
        <end position="389"/>
    </location>
</feature>
<keyword evidence="14" id="KW-1185">Reference proteome</keyword>
<evidence type="ECO:0000256" key="9">
    <source>
        <dbReference type="RuleBase" id="RU000688"/>
    </source>
</evidence>
<keyword evidence="8 9" id="KW-0807">Transducer</keyword>
<gene>
    <name evidence="13" type="ORF">LSH36_965g00018</name>
</gene>
<feature type="region of interest" description="Disordered" evidence="10">
    <location>
        <begin position="271"/>
        <end position="295"/>
    </location>
</feature>
<keyword evidence="5 9" id="KW-0297">G-protein coupled receptor</keyword>